<dbReference type="PANTHER" id="PTHR46233">
    <property type="entry name" value="HYDROXYACYLGLUTATHIONE HYDROLASE GLOC"/>
    <property type="match status" value="1"/>
</dbReference>
<dbReference type="GO" id="GO:0016787">
    <property type="term" value="F:hydrolase activity"/>
    <property type="evidence" value="ECO:0007669"/>
    <property type="project" value="UniProtKB-KW"/>
</dbReference>
<evidence type="ECO:0000256" key="1">
    <source>
        <dbReference type="ARBA" id="ARBA00001947"/>
    </source>
</evidence>
<evidence type="ECO:0000256" key="3">
    <source>
        <dbReference type="ARBA" id="ARBA00022801"/>
    </source>
</evidence>
<dbReference type="GO" id="GO:0046872">
    <property type="term" value="F:metal ion binding"/>
    <property type="evidence" value="ECO:0007669"/>
    <property type="project" value="UniProtKB-KW"/>
</dbReference>
<evidence type="ECO:0000256" key="4">
    <source>
        <dbReference type="ARBA" id="ARBA00022833"/>
    </source>
</evidence>
<proteinExistence type="predicted"/>
<evidence type="ECO:0000256" key="2">
    <source>
        <dbReference type="ARBA" id="ARBA00022723"/>
    </source>
</evidence>
<evidence type="ECO:0000313" key="6">
    <source>
        <dbReference type="EMBL" id="TBT95851.1"/>
    </source>
</evidence>
<dbReference type="EMBL" id="SDMR01000002">
    <property type="protein sequence ID" value="TBT95851.1"/>
    <property type="molecule type" value="Genomic_DNA"/>
</dbReference>
<dbReference type="Gene3D" id="3.60.15.10">
    <property type="entry name" value="Ribonuclease Z/Hydroxyacylglutathione hydrolase-like"/>
    <property type="match status" value="1"/>
</dbReference>
<dbReference type="InterPro" id="IPR001279">
    <property type="entry name" value="Metallo-B-lactamas"/>
</dbReference>
<comment type="cofactor">
    <cofactor evidence="1">
        <name>Zn(2+)</name>
        <dbReference type="ChEBI" id="CHEBI:29105"/>
    </cofactor>
</comment>
<dbReference type="Proteomes" id="UP000291933">
    <property type="component" value="Unassembled WGS sequence"/>
</dbReference>
<dbReference type="AlphaFoldDB" id="A0A4V2JTF4"/>
<comment type="caution">
    <text evidence="6">The sequence shown here is derived from an EMBL/GenBank/DDBJ whole genome shotgun (WGS) entry which is preliminary data.</text>
</comment>
<sequence>MFLASFPAGPWQTNCYLVAPERGRDVVVIDPGVGAFDVIRQSLDADGAGVAGVLLTHGHIDHVASAADVADHWGVPAWIHAADRELLTEAGPILSSSLKLALELGVDLREPKDLRLLAGGEDLSLGGLDFHVHAAPGHRPGCVMLSLPYGGIDEDEPSQLLFTGDVLFAGSIGRTDLPGGNAAVMGRTLRDVVSVLPDDWAVLSGHGPETSIGAERASNPYLQDRYLRTL</sequence>
<feature type="domain" description="Metallo-beta-lactamase" evidence="5">
    <location>
        <begin position="12"/>
        <end position="206"/>
    </location>
</feature>
<dbReference type="OrthoDB" id="9802991at2"/>
<keyword evidence="4" id="KW-0862">Zinc</keyword>
<dbReference type="PANTHER" id="PTHR46233:SF3">
    <property type="entry name" value="HYDROXYACYLGLUTATHIONE HYDROLASE GLOC"/>
    <property type="match status" value="1"/>
</dbReference>
<keyword evidence="2" id="KW-0479">Metal-binding</keyword>
<dbReference type="InterPro" id="IPR051453">
    <property type="entry name" value="MBL_Glyoxalase_II"/>
</dbReference>
<dbReference type="RefSeq" id="WP_131170966.1">
    <property type="nucleotide sequence ID" value="NZ_FXTL01000002.1"/>
</dbReference>
<protein>
    <submittedName>
        <fullName evidence="6">MBL fold metallo-hydrolase</fullName>
    </submittedName>
</protein>
<dbReference type="InterPro" id="IPR036866">
    <property type="entry name" value="RibonucZ/Hydroxyglut_hydro"/>
</dbReference>
<keyword evidence="7" id="KW-1185">Reference proteome</keyword>
<keyword evidence="3 6" id="KW-0378">Hydrolase</keyword>
<organism evidence="6 7">
    <name type="scientific">Propioniciclava tarda</name>
    <dbReference type="NCBI Taxonomy" id="433330"/>
    <lineage>
        <taxon>Bacteria</taxon>
        <taxon>Bacillati</taxon>
        <taxon>Actinomycetota</taxon>
        <taxon>Actinomycetes</taxon>
        <taxon>Propionibacteriales</taxon>
        <taxon>Propionibacteriaceae</taxon>
        <taxon>Propioniciclava</taxon>
    </lineage>
</organism>
<dbReference type="CDD" id="cd06262">
    <property type="entry name" value="metallo-hydrolase-like_MBL-fold"/>
    <property type="match status" value="1"/>
</dbReference>
<gene>
    <name evidence="6" type="ORF">ET996_02410</name>
</gene>
<dbReference type="SMART" id="SM00849">
    <property type="entry name" value="Lactamase_B"/>
    <property type="match status" value="1"/>
</dbReference>
<dbReference type="SUPFAM" id="SSF56281">
    <property type="entry name" value="Metallo-hydrolase/oxidoreductase"/>
    <property type="match status" value="1"/>
</dbReference>
<evidence type="ECO:0000259" key="5">
    <source>
        <dbReference type="SMART" id="SM00849"/>
    </source>
</evidence>
<dbReference type="Pfam" id="PF00753">
    <property type="entry name" value="Lactamase_B"/>
    <property type="match status" value="1"/>
</dbReference>
<reference evidence="6 7" key="1">
    <citation type="submission" date="2019-01" db="EMBL/GenBank/DDBJ databases">
        <title>Lactibacter flavus gen. nov., sp. nov., a novel bacterium of the family Propionibacteriaceae isolated from raw milk and dairy products.</title>
        <authorList>
            <person name="Huptas C."/>
            <person name="Wenning M."/>
            <person name="Breitenwieser F."/>
            <person name="Doll E."/>
            <person name="Von Neubeck M."/>
            <person name="Busse H.-J."/>
            <person name="Scherer S."/>
        </authorList>
    </citation>
    <scope>NUCLEOTIDE SEQUENCE [LARGE SCALE GENOMIC DNA]</scope>
    <source>
        <strain evidence="7">DSM 22130 / JCM 15804 / WR061</strain>
    </source>
</reference>
<evidence type="ECO:0000313" key="7">
    <source>
        <dbReference type="Proteomes" id="UP000291933"/>
    </source>
</evidence>
<accession>A0A4V2JTF4</accession>
<name>A0A4V2JTF4_PROTD</name>